<organism evidence="1 2">
    <name type="scientific">Perca fluviatilis</name>
    <name type="common">European perch</name>
    <dbReference type="NCBI Taxonomy" id="8168"/>
    <lineage>
        <taxon>Eukaryota</taxon>
        <taxon>Metazoa</taxon>
        <taxon>Chordata</taxon>
        <taxon>Craniata</taxon>
        <taxon>Vertebrata</taxon>
        <taxon>Euteleostomi</taxon>
        <taxon>Actinopterygii</taxon>
        <taxon>Neopterygii</taxon>
        <taxon>Teleostei</taxon>
        <taxon>Neoteleostei</taxon>
        <taxon>Acanthomorphata</taxon>
        <taxon>Eupercaria</taxon>
        <taxon>Perciformes</taxon>
        <taxon>Percoidei</taxon>
        <taxon>Percidae</taxon>
        <taxon>Percinae</taxon>
        <taxon>Perca</taxon>
    </lineage>
</organism>
<comment type="caution">
    <text evidence="1">The sequence shown here is derived from an EMBL/GenBank/DDBJ whole genome shotgun (WGS) entry which is preliminary data.</text>
</comment>
<protein>
    <submittedName>
        <fullName evidence="1">Uncharacterized protein</fullName>
    </submittedName>
</protein>
<keyword evidence="2" id="KW-1185">Reference proteome</keyword>
<dbReference type="Proteomes" id="UP000465112">
    <property type="component" value="Chromosome 17"/>
</dbReference>
<accession>A0A6A5DTV6</accession>
<evidence type="ECO:0000313" key="1">
    <source>
        <dbReference type="EMBL" id="KAF1377371.1"/>
    </source>
</evidence>
<sequence length="69" mass="7623">MHGYYGGRCHGKAMVREREDVQTNNNLKAFLSFGSLIFCTSLMQDATTAIVKEKRLAEKKTEKGGRAAG</sequence>
<evidence type="ECO:0000313" key="2">
    <source>
        <dbReference type="Proteomes" id="UP000465112"/>
    </source>
</evidence>
<name>A0A6A5DTV6_PERFL</name>
<gene>
    <name evidence="1" type="ORF">PFLUV_G00200040</name>
</gene>
<dbReference type="EMBL" id="VHII01000017">
    <property type="protein sequence ID" value="KAF1377371.1"/>
    <property type="molecule type" value="Genomic_DNA"/>
</dbReference>
<proteinExistence type="predicted"/>
<reference evidence="1 2" key="1">
    <citation type="submission" date="2019-06" db="EMBL/GenBank/DDBJ databases">
        <title>A chromosome-scale genome assembly of the European perch, Perca fluviatilis.</title>
        <authorList>
            <person name="Roques C."/>
            <person name="Zahm M."/>
            <person name="Cabau C."/>
            <person name="Klopp C."/>
            <person name="Bouchez O."/>
            <person name="Donnadieu C."/>
            <person name="Kuhl H."/>
            <person name="Gislard M."/>
            <person name="Guendouz S."/>
            <person name="Journot L."/>
            <person name="Haffray P."/>
            <person name="Bestin A."/>
            <person name="Morvezen R."/>
            <person name="Feron R."/>
            <person name="Wen M."/>
            <person name="Jouanno E."/>
            <person name="Herpin A."/>
            <person name="Schartl M."/>
            <person name="Postlethwait J."/>
            <person name="Schaerlinger B."/>
            <person name="Chardard D."/>
            <person name="Lecocq T."/>
            <person name="Poncet C."/>
            <person name="Jaffrelo L."/>
            <person name="Lampietro C."/>
            <person name="Guiguen Y."/>
        </authorList>
    </citation>
    <scope>NUCLEOTIDE SEQUENCE [LARGE SCALE GENOMIC DNA]</scope>
    <source>
        <tissue evidence="1">Blood</tissue>
    </source>
</reference>
<dbReference type="AlphaFoldDB" id="A0A6A5DTV6"/>